<dbReference type="AlphaFoldDB" id="A0A139HVC5"/>
<feature type="region of interest" description="Disordered" evidence="1">
    <location>
        <begin position="61"/>
        <end position="105"/>
    </location>
</feature>
<reference evidence="2 3" key="1">
    <citation type="submission" date="2015-07" db="EMBL/GenBank/DDBJ databases">
        <title>Comparative genomics of the Sigatoka disease complex on banana suggests a link between parallel evolutionary changes in Pseudocercospora fijiensis and Pseudocercospora eumusae and increased virulence on the banana host.</title>
        <authorList>
            <person name="Chang T.-C."/>
            <person name="Salvucci A."/>
            <person name="Crous P.W."/>
            <person name="Stergiopoulos I."/>
        </authorList>
    </citation>
    <scope>NUCLEOTIDE SEQUENCE [LARGE SCALE GENOMIC DNA]</scope>
    <source>
        <strain evidence="2 3">CBS 114824</strain>
    </source>
</reference>
<proteinExistence type="predicted"/>
<evidence type="ECO:0000313" key="2">
    <source>
        <dbReference type="EMBL" id="KXT06302.1"/>
    </source>
</evidence>
<name>A0A139HVC5_9PEZI</name>
<evidence type="ECO:0000256" key="1">
    <source>
        <dbReference type="SAM" id="MobiDB-lite"/>
    </source>
</evidence>
<comment type="caution">
    <text evidence="2">The sequence shown here is derived from an EMBL/GenBank/DDBJ whole genome shotgun (WGS) entry which is preliminary data.</text>
</comment>
<dbReference type="OrthoDB" id="10370844at2759"/>
<keyword evidence="3" id="KW-1185">Reference proteome</keyword>
<dbReference type="Proteomes" id="UP000070133">
    <property type="component" value="Unassembled WGS sequence"/>
</dbReference>
<sequence length="130" mass="14871">MPAVSVIDWEHGGDQRLVRALWRLLNSKYTVIAQEFYEKEQKCTEAEIKVVKRRIQKLMGGDPPTKGFRVQKAKAKRKESVKSESEDNCGQAFSPSPNESPTRAKRACRASIVKYEFEASEDEQETLHEV</sequence>
<gene>
    <name evidence="2" type="ORF">AC578_9212</name>
</gene>
<dbReference type="EMBL" id="LFZN01000007">
    <property type="protein sequence ID" value="KXT06302.1"/>
    <property type="molecule type" value="Genomic_DNA"/>
</dbReference>
<feature type="compositionally biased region" description="Polar residues" evidence="1">
    <location>
        <begin position="91"/>
        <end position="101"/>
    </location>
</feature>
<evidence type="ECO:0000313" key="3">
    <source>
        <dbReference type="Proteomes" id="UP000070133"/>
    </source>
</evidence>
<organism evidence="2 3">
    <name type="scientific">Pseudocercospora eumusae</name>
    <dbReference type="NCBI Taxonomy" id="321146"/>
    <lineage>
        <taxon>Eukaryota</taxon>
        <taxon>Fungi</taxon>
        <taxon>Dikarya</taxon>
        <taxon>Ascomycota</taxon>
        <taxon>Pezizomycotina</taxon>
        <taxon>Dothideomycetes</taxon>
        <taxon>Dothideomycetidae</taxon>
        <taxon>Mycosphaerellales</taxon>
        <taxon>Mycosphaerellaceae</taxon>
        <taxon>Pseudocercospora</taxon>
    </lineage>
</organism>
<accession>A0A139HVC5</accession>
<protein>
    <submittedName>
        <fullName evidence="2">Uncharacterized protein</fullName>
    </submittedName>
</protein>